<keyword evidence="2" id="KW-1185">Reference proteome</keyword>
<sequence length="58" mass="6632">MEDELARLNIKDGEEEDAAMKNMMANLLHPLGGVEISNLSVKRFLFKFFNGMDMDRVV</sequence>
<accession>A0A7J8XZ66</accession>
<evidence type="ECO:0000313" key="2">
    <source>
        <dbReference type="Proteomes" id="UP000593577"/>
    </source>
</evidence>
<protein>
    <submittedName>
        <fullName evidence="1">Uncharacterized protein</fullName>
    </submittedName>
</protein>
<gene>
    <name evidence="1" type="ORF">Goari_010155</name>
</gene>
<organism evidence="1 2">
    <name type="scientific">Gossypium aridum</name>
    <name type="common">American cotton</name>
    <name type="synonym">Erioxylum aridum</name>
    <dbReference type="NCBI Taxonomy" id="34290"/>
    <lineage>
        <taxon>Eukaryota</taxon>
        <taxon>Viridiplantae</taxon>
        <taxon>Streptophyta</taxon>
        <taxon>Embryophyta</taxon>
        <taxon>Tracheophyta</taxon>
        <taxon>Spermatophyta</taxon>
        <taxon>Magnoliopsida</taxon>
        <taxon>eudicotyledons</taxon>
        <taxon>Gunneridae</taxon>
        <taxon>Pentapetalae</taxon>
        <taxon>rosids</taxon>
        <taxon>malvids</taxon>
        <taxon>Malvales</taxon>
        <taxon>Malvaceae</taxon>
        <taxon>Malvoideae</taxon>
        <taxon>Gossypium</taxon>
    </lineage>
</organism>
<dbReference type="AlphaFoldDB" id="A0A7J8XZ66"/>
<evidence type="ECO:0000313" key="1">
    <source>
        <dbReference type="EMBL" id="MBA0692606.1"/>
    </source>
</evidence>
<reference evidence="1 2" key="1">
    <citation type="journal article" date="2019" name="Genome Biol. Evol.">
        <title>Insights into the evolution of the New World diploid cottons (Gossypium, subgenus Houzingenia) based on genome sequencing.</title>
        <authorList>
            <person name="Grover C.E."/>
            <person name="Arick M.A. 2nd"/>
            <person name="Thrash A."/>
            <person name="Conover J.L."/>
            <person name="Sanders W.S."/>
            <person name="Peterson D.G."/>
            <person name="Frelichowski J.E."/>
            <person name="Scheffler J.A."/>
            <person name="Scheffler B.E."/>
            <person name="Wendel J.F."/>
        </authorList>
    </citation>
    <scope>NUCLEOTIDE SEQUENCE [LARGE SCALE GENOMIC DNA]</scope>
    <source>
        <strain evidence="1">185</strain>
        <tissue evidence="1">Leaf</tissue>
    </source>
</reference>
<name>A0A7J8XZ66_GOSAI</name>
<proteinExistence type="predicted"/>
<comment type="caution">
    <text evidence="1">The sequence shown here is derived from an EMBL/GenBank/DDBJ whole genome shotgun (WGS) entry which is preliminary data.</text>
</comment>
<dbReference type="Proteomes" id="UP000593577">
    <property type="component" value="Unassembled WGS sequence"/>
</dbReference>
<dbReference type="EMBL" id="JABFAA010000009">
    <property type="protein sequence ID" value="MBA0692606.1"/>
    <property type="molecule type" value="Genomic_DNA"/>
</dbReference>